<dbReference type="InterPro" id="IPR051532">
    <property type="entry name" value="Ester_Hydrolysis_Enzymes"/>
</dbReference>
<proteinExistence type="predicted"/>
<dbReference type="Proteomes" id="UP000318431">
    <property type="component" value="Unassembled WGS sequence"/>
</dbReference>
<feature type="signal peptide" evidence="1">
    <location>
        <begin position="1"/>
        <end position="18"/>
    </location>
</feature>
<dbReference type="InterPro" id="IPR013830">
    <property type="entry name" value="SGNH_hydro"/>
</dbReference>
<dbReference type="SUPFAM" id="SSF52266">
    <property type="entry name" value="SGNH hydrolase"/>
    <property type="match status" value="1"/>
</dbReference>
<dbReference type="Pfam" id="PF13472">
    <property type="entry name" value="Lipase_GDSL_2"/>
    <property type="match status" value="1"/>
</dbReference>
<dbReference type="Gene3D" id="3.40.50.1110">
    <property type="entry name" value="SGNH hydrolase"/>
    <property type="match status" value="1"/>
</dbReference>
<gene>
    <name evidence="3" type="ORF">IP91_04142</name>
</gene>
<dbReference type="AlphaFoldDB" id="A0A562R2D3"/>
<name>A0A562R2D3_9BURK</name>
<organism evidence="3 4">
    <name type="scientific">Pseudoduganella lurida</name>
    <dbReference type="NCBI Taxonomy" id="1036180"/>
    <lineage>
        <taxon>Bacteria</taxon>
        <taxon>Pseudomonadati</taxon>
        <taxon>Pseudomonadota</taxon>
        <taxon>Betaproteobacteria</taxon>
        <taxon>Burkholderiales</taxon>
        <taxon>Oxalobacteraceae</taxon>
        <taxon>Telluria group</taxon>
        <taxon>Pseudoduganella</taxon>
    </lineage>
</organism>
<dbReference type="GO" id="GO:0004622">
    <property type="term" value="F:phosphatidylcholine lysophospholipase activity"/>
    <property type="evidence" value="ECO:0007669"/>
    <property type="project" value="TreeGrafter"/>
</dbReference>
<keyword evidence="1" id="KW-0732">Signal</keyword>
<keyword evidence="4" id="KW-1185">Reference proteome</keyword>
<dbReference type="PANTHER" id="PTHR30383">
    <property type="entry name" value="THIOESTERASE 1/PROTEASE 1/LYSOPHOSPHOLIPASE L1"/>
    <property type="match status" value="1"/>
</dbReference>
<accession>A0A562R2D3</accession>
<protein>
    <submittedName>
        <fullName evidence="3">Lysophospholipase L1-like esterase</fullName>
    </submittedName>
</protein>
<evidence type="ECO:0000256" key="1">
    <source>
        <dbReference type="SAM" id="SignalP"/>
    </source>
</evidence>
<evidence type="ECO:0000259" key="2">
    <source>
        <dbReference type="Pfam" id="PF13472"/>
    </source>
</evidence>
<dbReference type="EMBL" id="VLLB01000008">
    <property type="protein sequence ID" value="TWI62620.1"/>
    <property type="molecule type" value="Genomic_DNA"/>
</dbReference>
<comment type="caution">
    <text evidence="3">The sequence shown here is derived from an EMBL/GenBank/DDBJ whole genome shotgun (WGS) entry which is preliminary data.</text>
</comment>
<reference evidence="3 4" key="1">
    <citation type="journal article" date="2015" name="Stand. Genomic Sci.">
        <title>Genomic Encyclopedia of Bacterial and Archaeal Type Strains, Phase III: the genomes of soil and plant-associated and newly described type strains.</title>
        <authorList>
            <person name="Whitman W.B."/>
            <person name="Woyke T."/>
            <person name="Klenk H.P."/>
            <person name="Zhou Y."/>
            <person name="Lilburn T.G."/>
            <person name="Beck B.J."/>
            <person name="De Vos P."/>
            <person name="Vandamme P."/>
            <person name="Eisen J.A."/>
            <person name="Garrity G."/>
            <person name="Hugenholtz P."/>
            <person name="Kyrpides N.C."/>
        </authorList>
    </citation>
    <scope>NUCLEOTIDE SEQUENCE [LARGE SCALE GENOMIC DNA]</scope>
    <source>
        <strain evidence="3 4">CGMCC 1.10822</strain>
    </source>
</reference>
<dbReference type="RefSeq" id="WP_145651497.1">
    <property type="nucleotide sequence ID" value="NZ_VLLB01000008.1"/>
</dbReference>
<feature type="chain" id="PRO_5022006604" evidence="1">
    <location>
        <begin position="19"/>
        <end position="218"/>
    </location>
</feature>
<evidence type="ECO:0000313" key="3">
    <source>
        <dbReference type="EMBL" id="TWI62620.1"/>
    </source>
</evidence>
<feature type="domain" description="SGNH hydrolase-type esterase" evidence="2">
    <location>
        <begin position="59"/>
        <end position="206"/>
    </location>
</feature>
<evidence type="ECO:0000313" key="4">
    <source>
        <dbReference type="Proteomes" id="UP000318431"/>
    </source>
</evidence>
<dbReference type="InterPro" id="IPR036514">
    <property type="entry name" value="SGNH_hydro_sf"/>
</dbReference>
<dbReference type="OrthoDB" id="9790057at2"/>
<dbReference type="PANTHER" id="PTHR30383:SF5">
    <property type="entry name" value="SGNH HYDROLASE-TYPE ESTERASE DOMAIN-CONTAINING PROTEIN"/>
    <property type="match status" value="1"/>
</dbReference>
<sequence length="218" mass="24396">MKSILSIALLLLSQFAVAETAPPRYADAVAAIKRYDRMYQTPPHPIVFVGSSSIRKWETLQVAFGSYNVINRGIGGSTIEDIAVHLDDLVVSYQPRQVVLYVGDNNIPDEKESATSVAGKTVDLVRAIRARLPGVPLLYISMKPSPSRDKYRDKYVEANRLIADALAKEPQASFVDVFAPMLDNGKARRELFVDDMLHLNRDGYRLWEEQVGPHLLKN</sequence>